<evidence type="ECO:0008006" key="3">
    <source>
        <dbReference type="Google" id="ProtNLM"/>
    </source>
</evidence>
<dbReference type="Proteomes" id="UP000287336">
    <property type="component" value="Unassembled WGS sequence"/>
</dbReference>
<proteinExistence type="predicted"/>
<sequence length="188" mass="22153">MSKLHPIHKEQMDQFIATFDPCYFLTLNFSVLFDITRDRALAELNKFIIKVNNFLFGRRDKRVLKMLPVLEMGADRCNHINVLERQIRTNWHIHLIIEDPYKRSEKVQKYSFIQMKEIIADIWGSSSIADSSYTTRYDSLSWFKPINYSLGVLEYVYKETGHLFPGKRSNINELAIVYELVTPEGIKL</sequence>
<dbReference type="EMBL" id="RZHG01000002">
    <property type="protein sequence ID" value="RUR34788.1"/>
    <property type="molecule type" value="Genomic_DNA"/>
</dbReference>
<keyword evidence="2" id="KW-1185">Reference proteome</keyword>
<dbReference type="AlphaFoldDB" id="A0A433KYN7"/>
<evidence type="ECO:0000313" key="1">
    <source>
        <dbReference type="EMBL" id="RUR34788.1"/>
    </source>
</evidence>
<protein>
    <recommendedName>
        <fullName evidence="3">Inovirus Gp2 family protein</fullName>
    </recommendedName>
</protein>
<dbReference type="OrthoDB" id="1841662at2"/>
<organism evidence="1 2">
    <name type="scientific">Vreelandella andesensis</name>
    <dbReference type="NCBI Taxonomy" id="447567"/>
    <lineage>
        <taxon>Bacteria</taxon>
        <taxon>Pseudomonadati</taxon>
        <taxon>Pseudomonadota</taxon>
        <taxon>Gammaproteobacteria</taxon>
        <taxon>Oceanospirillales</taxon>
        <taxon>Halomonadaceae</taxon>
        <taxon>Vreelandella</taxon>
    </lineage>
</organism>
<reference evidence="1 2" key="1">
    <citation type="submission" date="2018-12" db="EMBL/GenBank/DDBJ databases">
        <title>three novel Halomonas strain isolated from plants.</title>
        <authorList>
            <person name="Sun C."/>
        </authorList>
    </citation>
    <scope>NUCLEOTIDE SEQUENCE [LARGE SCALE GENOMIC DNA]</scope>
    <source>
        <strain evidence="1 2">DSM 19434</strain>
    </source>
</reference>
<gene>
    <name evidence="1" type="ORF">ELY33_01000</name>
</gene>
<name>A0A433KYN7_9GAMM</name>
<dbReference type="RefSeq" id="WP_126942601.1">
    <property type="nucleotide sequence ID" value="NZ_RZHG01000002.1"/>
</dbReference>
<accession>A0A433KYN7</accession>
<comment type="caution">
    <text evidence="1">The sequence shown here is derived from an EMBL/GenBank/DDBJ whole genome shotgun (WGS) entry which is preliminary data.</text>
</comment>
<evidence type="ECO:0000313" key="2">
    <source>
        <dbReference type="Proteomes" id="UP000287336"/>
    </source>
</evidence>